<proteinExistence type="predicted"/>
<dbReference type="RefSeq" id="WP_161931718.1">
    <property type="nucleotide sequence ID" value="NZ_CP047901.1"/>
</dbReference>
<organism evidence="2 3">
    <name type="scientific">Candidatus Chazhemtobacterium aquaticus</name>
    <dbReference type="NCBI Taxonomy" id="2715735"/>
    <lineage>
        <taxon>Bacteria</taxon>
        <taxon>Candidatus Chazhemtobacteraceae</taxon>
        <taxon>Candidatus Chazhemtobacterium</taxon>
    </lineage>
</organism>
<dbReference type="Proteomes" id="UP000463983">
    <property type="component" value="Chromosome"/>
</dbReference>
<evidence type="ECO:0000313" key="2">
    <source>
        <dbReference type="EMBL" id="QHO63332.1"/>
    </source>
</evidence>
<dbReference type="InterPro" id="IPR007159">
    <property type="entry name" value="SpoVT-AbrB_dom"/>
</dbReference>
<protein>
    <recommendedName>
        <fullName evidence="1">SpoVT-AbrB domain-containing protein</fullName>
    </recommendedName>
</protein>
<dbReference type="EMBL" id="CP047901">
    <property type="protein sequence ID" value="QHO63332.1"/>
    <property type="molecule type" value="Genomic_DNA"/>
</dbReference>
<gene>
    <name evidence="2" type="ORF">MICH65_0351</name>
</gene>
<keyword evidence="3" id="KW-1185">Reference proteome</keyword>
<dbReference type="Pfam" id="PF04014">
    <property type="entry name" value="MazE_antitoxin"/>
    <property type="match status" value="1"/>
</dbReference>
<dbReference type="InterPro" id="IPR037914">
    <property type="entry name" value="SpoVT-AbrB_sf"/>
</dbReference>
<dbReference type="Gene3D" id="2.10.260.10">
    <property type="match status" value="1"/>
</dbReference>
<name>A0A857NBP4_9BACT</name>
<dbReference type="AlphaFoldDB" id="A0A857NBP4"/>
<evidence type="ECO:0000313" key="3">
    <source>
        <dbReference type="Proteomes" id="UP000463983"/>
    </source>
</evidence>
<accession>A0A857NBP4</accession>
<dbReference type="SUPFAM" id="SSF89447">
    <property type="entry name" value="AbrB/MazE/MraZ-like"/>
    <property type="match status" value="1"/>
</dbReference>
<dbReference type="KEGG" id="caqa:MICH65_0351"/>
<feature type="domain" description="SpoVT-AbrB" evidence="1">
    <location>
        <begin position="6"/>
        <end position="45"/>
    </location>
</feature>
<sequence length="62" mass="6589">MKQKIIKAGNSLAVTIPSKFAKDVGVKLGDSVSVTTRPDKGQLILNFSGIRQLTLTSSLTKS</sequence>
<dbReference type="GO" id="GO:0003677">
    <property type="term" value="F:DNA binding"/>
    <property type="evidence" value="ECO:0007669"/>
    <property type="project" value="InterPro"/>
</dbReference>
<evidence type="ECO:0000259" key="1">
    <source>
        <dbReference type="Pfam" id="PF04014"/>
    </source>
</evidence>
<reference evidence="3" key="1">
    <citation type="journal article" date="2020" name="Microorganisms">
        <title>Complete Genome of a Member of a New Bacterial Lineage in the Microgenomates Group Reveals an Unusual Nucleotide Composition Disparity Between Two Strands of DNA and Limited Metabolic Potential.</title>
        <authorList>
            <person name="Kadnikov V.V."/>
            <person name="Mardanov A.V."/>
            <person name="Beletsky A.V."/>
            <person name="Karnachuk O.V."/>
            <person name="Ravin N.V."/>
        </authorList>
    </citation>
    <scope>NUCLEOTIDE SEQUENCE [LARGE SCALE GENOMIC DNA]</scope>
</reference>